<dbReference type="InterPro" id="IPR013642">
    <property type="entry name" value="CLCA_N"/>
</dbReference>
<dbReference type="SUPFAM" id="SSF49265">
    <property type="entry name" value="Fibronectin type III"/>
    <property type="match status" value="1"/>
</dbReference>
<comment type="caution">
    <text evidence="3">The sequence shown here is derived from an EMBL/GenBank/DDBJ whole genome shotgun (WGS) entry which is preliminary data.</text>
</comment>
<dbReference type="SUPFAM" id="SSF53300">
    <property type="entry name" value="vWA-like"/>
    <property type="match status" value="1"/>
</dbReference>
<feature type="chain" id="PRO_5019134653" description="VWFA domain-containing protein" evidence="1">
    <location>
        <begin position="28"/>
        <end position="928"/>
    </location>
</feature>
<dbReference type="OrthoDB" id="687730at2759"/>
<dbReference type="Pfam" id="PF00092">
    <property type="entry name" value="VWA"/>
    <property type="match status" value="1"/>
</dbReference>
<keyword evidence="1" id="KW-0732">Signal</keyword>
<feature type="signal peptide" evidence="1">
    <location>
        <begin position="1"/>
        <end position="27"/>
    </location>
</feature>
<dbReference type="NCBIfam" id="NF041940">
    <property type="entry name" value="choice_anch_X"/>
    <property type="match status" value="1"/>
</dbReference>
<dbReference type="EMBL" id="QCYY01002911">
    <property type="protein sequence ID" value="ROT66655.1"/>
    <property type="molecule type" value="Genomic_DNA"/>
</dbReference>
<gene>
    <name evidence="3" type="ORF">C7M84_015309</name>
</gene>
<dbReference type="InterPro" id="IPR036116">
    <property type="entry name" value="FN3_sf"/>
</dbReference>
<protein>
    <recommendedName>
        <fullName evidence="2">VWFA domain-containing protein</fullName>
    </recommendedName>
</protein>
<dbReference type="PANTHER" id="PTHR10579:SF177">
    <property type="entry name" value="CALCIUM-ACTIVATED CHLORIDE CHANNEL REGULATOR 4-LIKE PROTEIN"/>
    <property type="match status" value="1"/>
</dbReference>
<name>A0A423SR00_PENVA</name>
<dbReference type="InterPro" id="IPR002035">
    <property type="entry name" value="VWF_A"/>
</dbReference>
<organism evidence="3 4">
    <name type="scientific">Penaeus vannamei</name>
    <name type="common">Whiteleg shrimp</name>
    <name type="synonym">Litopenaeus vannamei</name>
    <dbReference type="NCBI Taxonomy" id="6689"/>
    <lineage>
        <taxon>Eukaryota</taxon>
        <taxon>Metazoa</taxon>
        <taxon>Ecdysozoa</taxon>
        <taxon>Arthropoda</taxon>
        <taxon>Crustacea</taxon>
        <taxon>Multicrustacea</taxon>
        <taxon>Malacostraca</taxon>
        <taxon>Eumalacostraca</taxon>
        <taxon>Eucarida</taxon>
        <taxon>Decapoda</taxon>
        <taxon>Dendrobranchiata</taxon>
        <taxon>Penaeoidea</taxon>
        <taxon>Penaeidae</taxon>
        <taxon>Penaeus</taxon>
    </lineage>
</organism>
<dbReference type="InterPro" id="IPR051266">
    <property type="entry name" value="CLCR"/>
</dbReference>
<dbReference type="InterPro" id="IPR013783">
    <property type="entry name" value="Ig-like_fold"/>
</dbReference>
<proteinExistence type="predicted"/>
<dbReference type="InterPro" id="IPR036465">
    <property type="entry name" value="vWFA_dom_sf"/>
</dbReference>
<dbReference type="CDD" id="cd00198">
    <property type="entry name" value="vWFA"/>
    <property type="match status" value="1"/>
</dbReference>
<dbReference type="Gene3D" id="2.60.40.10">
    <property type="entry name" value="Immunoglobulins"/>
    <property type="match status" value="1"/>
</dbReference>
<reference evidence="3 4" key="2">
    <citation type="submission" date="2019-01" db="EMBL/GenBank/DDBJ databases">
        <title>The decoding of complex shrimp genome reveals the adaptation for benthos swimmer, frequently molting mechanism and breeding impact on genome.</title>
        <authorList>
            <person name="Sun Y."/>
            <person name="Gao Y."/>
            <person name="Yu Y."/>
        </authorList>
    </citation>
    <scope>NUCLEOTIDE SEQUENCE [LARGE SCALE GENOMIC DNA]</scope>
    <source>
        <tissue evidence="3">Muscle</tissue>
    </source>
</reference>
<dbReference type="AlphaFoldDB" id="A0A423SR00"/>
<dbReference type="PANTHER" id="PTHR10579">
    <property type="entry name" value="CALCIUM-ACTIVATED CHLORIDE CHANNEL REGULATOR"/>
    <property type="match status" value="1"/>
</dbReference>
<dbReference type="Gene3D" id="3.40.50.410">
    <property type="entry name" value="von Willebrand factor, type A domain"/>
    <property type="match status" value="1"/>
</dbReference>
<accession>A0A423SR00</accession>
<dbReference type="Proteomes" id="UP000283509">
    <property type="component" value="Unassembled WGS sequence"/>
</dbReference>
<evidence type="ECO:0000313" key="4">
    <source>
        <dbReference type="Proteomes" id="UP000283509"/>
    </source>
</evidence>
<dbReference type="PROSITE" id="PS50234">
    <property type="entry name" value="VWFA"/>
    <property type="match status" value="1"/>
</dbReference>
<keyword evidence="4" id="KW-1185">Reference proteome</keyword>
<sequence>MRRQTSKSLAALLAMATLAALRQEATATHASVSLSSNGYEGTVVAISPSVDEIYANDVIDSIKKTIGEASEVLFKATRQRAFFRDVKILLPKTWTRTPYDQVAVTENFQDSDIRVDKSNAVYGNQPYTDQPGGCGDPGRFIHLTPDYLTDDTEAAKWGPRDKTFVHEWARLRWGVFDEIGYPDDPKYPLFYLDFSNYPFAIKPNYCANEELTGSQMDNTTGDLCSELNGLPTATCRFDPDANQVANSSLMSYYYLSSIEEFCDSTTRTPHVADAPNRHNDKCARSSVWDVMEAHADFTGGANPPVSSSTPTRFTVVRQEEAKFALVLDYSGSMISYSRIQKLQMAARRWILHEVSMGSSVAIIKFTSTATLVAGLTAISNDATRQSLAQRIDSAAGGGTCIGCGLQMAIGSVLNGQKNAVILLITDGQENPTPPRMSDVMNDVIASGARVVTIAFGESADPKLEELAKNTNGKTFTVKDTDNGNQLNDAFLGALTYQPGEVLAETFIKIYETDYQGASRVFTEQFTVDASLGRDLTFKLETNTASHVTSRPHLLRPDGTQIDSATFDSTSNTYTITVAMAETGQWSYSVGLSGSTTNSISVSVSAKARTPNVEPIYTSAWASAGSGSVNAATNPVIIYAEVKQGNSPVVGARVKALISETSSAGAPIELELYDNGNGGDAQAGDGTYSGYLTTYSSVGRYSVKAQVWNDGSALVNNGFTTSRKKRSHPAARNIRSVSAHPLDKTPYCCGSVVPLDPATATPTGNFTRVAPGGSFQVTVIPTGDSFAPSRVTDLQMTLGKTNLTLTWTATGDDFDTGIVTGYVIRLAHNVTYLHEVNFDNSNTTILLSVADCANLTSLLVEAGQKVTLDLTLKEEVKTDTPYLVALRAVDDAGNESLVSNIAAALVPTPPPPPPPADKKGLSLTLIVIG</sequence>
<reference evidence="3 4" key="1">
    <citation type="submission" date="2018-04" db="EMBL/GenBank/DDBJ databases">
        <authorList>
            <person name="Zhang X."/>
            <person name="Yuan J."/>
            <person name="Li F."/>
            <person name="Xiang J."/>
        </authorList>
    </citation>
    <scope>NUCLEOTIDE SEQUENCE [LARGE SCALE GENOMIC DNA]</scope>
    <source>
        <tissue evidence="3">Muscle</tissue>
    </source>
</reference>
<dbReference type="Pfam" id="PF08434">
    <property type="entry name" value="CLCA"/>
    <property type="match status" value="1"/>
</dbReference>
<dbReference type="GO" id="GO:0032991">
    <property type="term" value="C:protein-containing complex"/>
    <property type="evidence" value="ECO:0007669"/>
    <property type="project" value="UniProtKB-ARBA"/>
</dbReference>
<feature type="domain" description="VWFA" evidence="2">
    <location>
        <begin position="322"/>
        <end position="494"/>
    </location>
</feature>
<dbReference type="STRING" id="6689.A0A423SR00"/>
<evidence type="ECO:0000259" key="2">
    <source>
        <dbReference type="PROSITE" id="PS50234"/>
    </source>
</evidence>
<evidence type="ECO:0000256" key="1">
    <source>
        <dbReference type="SAM" id="SignalP"/>
    </source>
</evidence>
<evidence type="ECO:0000313" key="3">
    <source>
        <dbReference type="EMBL" id="ROT66655.1"/>
    </source>
</evidence>
<dbReference type="SMART" id="SM00327">
    <property type="entry name" value="VWA"/>
    <property type="match status" value="1"/>
</dbReference>